<evidence type="ECO:0000256" key="1">
    <source>
        <dbReference type="ARBA" id="ARBA00023015"/>
    </source>
</evidence>
<dbReference type="GO" id="GO:0043565">
    <property type="term" value="F:sequence-specific DNA binding"/>
    <property type="evidence" value="ECO:0007669"/>
    <property type="project" value="InterPro"/>
</dbReference>
<accession>A0A3Q9FMT4</accession>
<dbReference type="AlphaFoldDB" id="A0A3Q9FMT4"/>
<dbReference type="PRINTS" id="PR00032">
    <property type="entry name" value="HTHARAC"/>
</dbReference>
<dbReference type="KEGG" id="fll:EI427_00920"/>
<dbReference type="GO" id="GO:0003700">
    <property type="term" value="F:DNA-binding transcription factor activity"/>
    <property type="evidence" value="ECO:0007669"/>
    <property type="project" value="InterPro"/>
</dbReference>
<dbReference type="InterPro" id="IPR009057">
    <property type="entry name" value="Homeodomain-like_sf"/>
</dbReference>
<evidence type="ECO:0000313" key="5">
    <source>
        <dbReference type="EMBL" id="AZQ60822.1"/>
    </source>
</evidence>
<dbReference type="OrthoDB" id="1156172at2"/>
<evidence type="ECO:0000256" key="2">
    <source>
        <dbReference type="ARBA" id="ARBA00023125"/>
    </source>
</evidence>
<dbReference type="PANTHER" id="PTHR47893:SF1">
    <property type="entry name" value="REGULATORY PROTEIN PCHR"/>
    <property type="match status" value="1"/>
</dbReference>
<keyword evidence="1" id="KW-0805">Transcription regulation</keyword>
<dbReference type="Gene3D" id="1.10.10.60">
    <property type="entry name" value="Homeodomain-like"/>
    <property type="match status" value="1"/>
</dbReference>
<dbReference type="RefSeq" id="WP_126610791.1">
    <property type="nucleotide sequence ID" value="NZ_CP034562.1"/>
</dbReference>
<reference evidence="5 6" key="1">
    <citation type="submission" date="2018-12" db="EMBL/GenBank/DDBJ databases">
        <title>Flammeovirga pectinis sp. nov., isolated from the gut of the Korean scallop, Patinopecten yessoensis.</title>
        <authorList>
            <person name="Bae J.-W."/>
            <person name="Jeong Y.-S."/>
            <person name="Kang W."/>
        </authorList>
    </citation>
    <scope>NUCLEOTIDE SEQUENCE [LARGE SCALE GENOMIC DNA]</scope>
    <source>
        <strain evidence="5 6">L12M1</strain>
    </source>
</reference>
<evidence type="ECO:0000259" key="4">
    <source>
        <dbReference type="PROSITE" id="PS01124"/>
    </source>
</evidence>
<evidence type="ECO:0000313" key="6">
    <source>
        <dbReference type="Proteomes" id="UP000267268"/>
    </source>
</evidence>
<dbReference type="PANTHER" id="PTHR47893">
    <property type="entry name" value="REGULATORY PROTEIN PCHR"/>
    <property type="match status" value="1"/>
</dbReference>
<gene>
    <name evidence="5" type="ORF">EI427_00920</name>
</gene>
<feature type="domain" description="HTH araC/xylS-type" evidence="4">
    <location>
        <begin position="227"/>
        <end position="325"/>
    </location>
</feature>
<dbReference type="InterPro" id="IPR018062">
    <property type="entry name" value="HTH_AraC-typ_CS"/>
</dbReference>
<dbReference type="Proteomes" id="UP000267268">
    <property type="component" value="Chromosome 1"/>
</dbReference>
<dbReference type="SUPFAM" id="SSF46689">
    <property type="entry name" value="Homeodomain-like"/>
    <property type="match status" value="1"/>
</dbReference>
<proteinExistence type="predicted"/>
<name>A0A3Q9FMT4_9BACT</name>
<dbReference type="InterPro" id="IPR053142">
    <property type="entry name" value="PchR_regulatory_protein"/>
</dbReference>
<sequence length="328" mass="38443">MFKISTFKEYTIALIEIYGGVEVSDTTIEIDNKRCIGVIKKVELEVGLACVLQRYEIKENIKLELDYRSLKDYDYIFGVFTTGDLIKLKETDQEQSVTSNRRNYGIYTSSNHIQIDGNLNKGVDNLVVIFFVTKEFISTKLSKDASKKLFSSDKFYHYFDDIKELDFYNYILKKSLKKNYHLLDKNLYFQLGALFYLILEEIESFNLNTKINFVKANISDYERTILFEIKRDILKDLSEKPSVEKICKKVGIHLNKLELMFQSIFGYTIYNYYQYKRLKAAALEIELQKSTIKEIAYDYGFTDMAHFSNSFKKQFGVPPSKYKSTSFS</sequence>
<dbReference type="SMART" id="SM00342">
    <property type="entry name" value="HTH_ARAC"/>
    <property type="match status" value="1"/>
</dbReference>
<dbReference type="Pfam" id="PF12833">
    <property type="entry name" value="HTH_18"/>
    <property type="match status" value="1"/>
</dbReference>
<dbReference type="EMBL" id="CP034562">
    <property type="protein sequence ID" value="AZQ60822.1"/>
    <property type="molecule type" value="Genomic_DNA"/>
</dbReference>
<dbReference type="InterPro" id="IPR018060">
    <property type="entry name" value="HTH_AraC"/>
</dbReference>
<keyword evidence="6" id="KW-1185">Reference proteome</keyword>
<evidence type="ECO:0000256" key="3">
    <source>
        <dbReference type="ARBA" id="ARBA00023163"/>
    </source>
</evidence>
<keyword evidence="3" id="KW-0804">Transcription</keyword>
<dbReference type="PROSITE" id="PS00041">
    <property type="entry name" value="HTH_ARAC_FAMILY_1"/>
    <property type="match status" value="1"/>
</dbReference>
<dbReference type="PROSITE" id="PS01124">
    <property type="entry name" value="HTH_ARAC_FAMILY_2"/>
    <property type="match status" value="1"/>
</dbReference>
<organism evidence="5 6">
    <name type="scientific">Flammeovirga pectinis</name>
    <dbReference type="NCBI Taxonomy" id="2494373"/>
    <lineage>
        <taxon>Bacteria</taxon>
        <taxon>Pseudomonadati</taxon>
        <taxon>Bacteroidota</taxon>
        <taxon>Cytophagia</taxon>
        <taxon>Cytophagales</taxon>
        <taxon>Flammeovirgaceae</taxon>
        <taxon>Flammeovirga</taxon>
    </lineage>
</organism>
<keyword evidence="2" id="KW-0238">DNA-binding</keyword>
<protein>
    <submittedName>
        <fullName evidence="5">AraC family transcriptional regulator</fullName>
    </submittedName>
</protein>
<dbReference type="InterPro" id="IPR020449">
    <property type="entry name" value="Tscrpt_reg_AraC-type_HTH"/>
</dbReference>